<sequence length="306" mass="35515">MEIIYSLVIMLLLGTVVYLLWKNRCLKRDIYDFTEKLDYGLQKLLNEQKLTKEVYGQDDLWNMIHEKLCRISDLYTLKNLELQKEKEYLKELVSDLSHQTKTPLANMKLYQELLCDEMHASERTEYLTNMSRQIDKLDFLLQSMVKMSRLETGTIKIQKSKHLIADTLALAIEAVVPYADRKNISIHVTYDETLLLTHDKKWTTEAIFNILDNAVKYTEENGSISILIKQEDIFTKISIADTGKGIPIERQGAIFNRFYREPEVHGTQGVGIGLYLARKIISMQYGYIKVESEPGKGSIFQIYLPN</sequence>
<dbReference type="OrthoDB" id="9773956at2"/>
<evidence type="ECO:0000256" key="6">
    <source>
        <dbReference type="ARBA" id="ARBA00022777"/>
    </source>
</evidence>
<dbReference type="SMART" id="SM00388">
    <property type="entry name" value="HisKA"/>
    <property type="match status" value="1"/>
</dbReference>
<dbReference type="SMART" id="SM00387">
    <property type="entry name" value="HATPase_c"/>
    <property type="match status" value="1"/>
</dbReference>
<comment type="subcellular location">
    <subcellularLocation>
        <location evidence="2">Membrane</location>
    </subcellularLocation>
</comment>
<evidence type="ECO:0000256" key="1">
    <source>
        <dbReference type="ARBA" id="ARBA00000085"/>
    </source>
</evidence>
<name>N2AK28_9FIRM</name>
<dbReference type="EMBL" id="AQFT01000064">
    <property type="protein sequence ID" value="EMZ28411.1"/>
    <property type="molecule type" value="Genomic_DNA"/>
</dbReference>
<evidence type="ECO:0000256" key="7">
    <source>
        <dbReference type="ARBA" id="ARBA00023012"/>
    </source>
</evidence>
<feature type="domain" description="Histidine kinase" evidence="9">
    <location>
        <begin position="95"/>
        <end position="306"/>
    </location>
</feature>
<dbReference type="SUPFAM" id="SSF55874">
    <property type="entry name" value="ATPase domain of HSP90 chaperone/DNA topoisomerase II/histidine kinase"/>
    <property type="match status" value="1"/>
</dbReference>
<comment type="catalytic activity">
    <reaction evidence="1">
        <text>ATP + protein L-histidine = ADP + protein N-phospho-L-histidine.</text>
        <dbReference type="EC" id="2.7.13.3"/>
    </reaction>
</comment>
<dbReference type="InterPro" id="IPR050351">
    <property type="entry name" value="BphY/WalK/GraS-like"/>
</dbReference>
<dbReference type="InterPro" id="IPR003594">
    <property type="entry name" value="HATPase_dom"/>
</dbReference>
<evidence type="ECO:0000256" key="5">
    <source>
        <dbReference type="ARBA" id="ARBA00022679"/>
    </source>
</evidence>
<organism evidence="10 11">
    <name type="scientific">Eubacterium plexicaudatum ASF492</name>
    <dbReference type="NCBI Taxonomy" id="1235802"/>
    <lineage>
        <taxon>Bacteria</taxon>
        <taxon>Bacillati</taxon>
        <taxon>Bacillota</taxon>
        <taxon>Clostridia</taxon>
        <taxon>Eubacteriales</taxon>
        <taxon>Eubacteriaceae</taxon>
        <taxon>Eubacterium</taxon>
    </lineage>
</organism>
<keyword evidence="4" id="KW-0597">Phosphoprotein</keyword>
<dbReference type="HOGENOM" id="CLU_000445_89_3_9"/>
<dbReference type="Proteomes" id="UP000012589">
    <property type="component" value="Unassembled WGS sequence"/>
</dbReference>
<dbReference type="PATRIC" id="fig|1235802.3.peg.2057"/>
<keyword evidence="5" id="KW-0808">Transferase</keyword>
<protein>
    <recommendedName>
        <fullName evidence="3">histidine kinase</fullName>
        <ecNumber evidence="3">2.7.13.3</ecNumber>
    </recommendedName>
</protein>
<dbReference type="PANTHER" id="PTHR45453">
    <property type="entry name" value="PHOSPHATE REGULON SENSOR PROTEIN PHOR"/>
    <property type="match status" value="1"/>
</dbReference>
<dbReference type="CDD" id="cd00082">
    <property type="entry name" value="HisKA"/>
    <property type="match status" value="1"/>
</dbReference>
<dbReference type="InterPro" id="IPR004358">
    <property type="entry name" value="Sig_transdc_His_kin-like_C"/>
</dbReference>
<dbReference type="InterPro" id="IPR036097">
    <property type="entry name" value="HisK_dim/P_sf"/>
</dbReference>
<keyword evidence="8" id="KW-0812">Transmembrane</keyword>
<evidence type="ECO:0000313" key="10">
    <source>
        <dbReference type="EMBL" id="EMZ28411.1"/>
    </source>
</evidence>
<feature type="transmembrane region" description="Helical" evidence="8">
    <location>
        <begin position="6"/>
        <end position="21"/>
    </location>
</feature>
<comment type="caution">
    <text evidence="10">The sequence shown here is derived from an EMBL/GenBank/DDBJ whole genome shotgun (WGS) entry which is preliminary data.</text>
</comment>
<proteinExistence type="predicted"/>
<dbReference type="GO" id="GO:0005886">
    <property type="term" value="C:plasma membrane"/>
    <property type="evidence" value="ECO:0007669"/>
    <property type="project" value="TreeGrafter"/>
</dbReference>
<evidence type="ECO:0000256" key="3">
    <source>
        <dbReference type="ARBA" id="ARBA00012438"/>
    </source>
</evidence>
<dbReference type="PROSITE" id="PS50109">
    <property type="entry name" value="HIS_KIN"/>
    <property type="match status" value="1"/>
</dbReference>
<dbReference type="InterPro" id="IPR005467">
    <property type="entry name" value="His_kinase_dom"/>
</dbReference>
<dbReference type="Gene3D" id="1.10.287.130">
    <property type="match status" value="1"/>
</dbReference>
<keyword evidence="8" id="KW-0472">Membrane</keyword>
<dbReference type="eggNOG" id="COG2205">
    <property type="taxonomic scope" value="Bacteria"/>
</dbReference>
<dbReference type="GO" id="GO:0000155">
    <property type="term" value="F:phosphorelay sensor kinase activity"/>
    <property type="evidence" value="ECO:0007669"/>
    <property type="project" value="InterPro"/>
</dbReference>
<dbReference type="PANTHER" id="PTHR45453:SF1">
    <property type="entry name" value="PHOSPHATE REGULON SENSOR PROTEIN PHOR"/>
    <property type="match status" value="1"/>
</dbReference>
<gene>
    <name evidence="10" type="ORF">C823_01944</name>
</gene>
<keyword evidence="8" id="KW-1133">Transmembrane helix</keyword>
<dbReference type="CDD" id="cd00075">
    <property type="entry name" value="HATPase"/>
    <property type="match status" value="1"/>
</dbReference>
<dbReference type="AlphaFoldDB" id="N2AK28"/>
<evidence type="ECO:0000259" key="9">
    <source>
        <dbReference type="PROSITE" id="PS50109"/>
    </source>
</evidence>
<dbReference type="STRING" id="1235802.C823_01944"/>
<dbReference type="Gene3D" id="3.30.565.10">
    <property type="entry name" value="Histidine kinase-like ATPase, C-terminal domain"/>
    <property type="match status" value="1"/>
</dbReference>
<dbReference type="EC" id="2.7.13.3" evidence="3"/>
<evidence type="ECO:0000256" key="8">
    <source>
        <dbReference type="SAM" id="Phobius"/>
    </source>
</evidence>
<dbReference type="GO" id="GO:0016036">
    <property type="term" value="P:cellular response to phosphate starvation"/>
    <property type="evidence" value="ECO:0007669"/>
    <property type="project" value="TreeGrafter"/>
</dbReference>
<keyword evidence="6" id="KW-0418">Kinase</keyword>
<dbReference type="PRINTS" id="PR00344">
    <property type="entry name" value="BCTRLSENSOR"/>
</dbReference>
<accession>N2AK28</accession>
<dbReference type="InterPro" id="IPR003661">
    <property type="entry name" value="HisK_dim/P_dom"/>
</dbReference>
<dbReference type="SUPFAM" id="SSF47384">
    <property type="entry name" value="Homodimeric domain of signal transducing histidine kinase"/>
    <property type="match status" value="1"/>
</dbReference>
<dbReference type="FunFam" id="3.30.565.10:FF:000006">
    <property type="entry name" value="Sensor histidine kinase WalK"/>
    <property type="match status" value="1"/>
</dbReference>
<keyword evidence="7" id="KW-0902">Two-component regulatory system</keyword>
<dbReference type="Pfam" id="PF02518">
    <property type="entry name" value="HATPase_c"/>
    <property type="match status" value="1"/>
</dbReference>
<evidence type="ECO:0000256" key="2">
    <source>
        <dbReference type="ARBA" id="ARBA00004370"/>
    </source>
</evidence>
<dbReference type="Pfam" id="PF00512">
    <property type="entry name" value="HisKA"/>
    <property type="match status" value="1"/>
</dbReference>
<reference evidence="10 11" key="1">
    <citation type="journal article" date="2014" name="Genome Announc.">
        <title>Draft genome sequences of the altered schaedler flora, a defined bacterial community from gnotobiotic mice.</title>
        <authorList>
            <person name="Wannemuehler M.J."/>
            <person name="Overstreet A.M."/>
            <person name="Ward D.V."/>
            <person name="Phillips G.J."/>
        </authorList>
    </citation>
    <scope>NUCLEOTIDE SEQUENCE [LARGE SCALE GENOMIC DNA]</scope>
    <source>
        <strain evidence="10 11">ASF492</strain>
    </source>
</reference>
<evidence type="ECO:0000256" key="4">
    <source>
        <dbReference type="ARBA" id="ARBA00022553"/>
    </source>
</evidence>
<dbReference type="GO" id="GO:0004721">
    <property type="term" value="F:phosphoprotein phosphatase activity"/>
    <property type="evidence" value="ECO:0007669"/>
    <property type="project" value="TreeGrafter"/>
</dbReference>
<evidence type="ECO:0000313" key="11">
    <source>
        <dbReference type="Proteomes" id="UP000012589"/>
    </source>
</evidence>
<keyword evidence="11" id="KW-1185">Reference proteome</keyword>
<dbReference type="InterPro" id="IPR036890">
    <property type="entry name" value="HATPase_C_sf"/>
</dbReference>